<accession>W7XE84</accession>
<name>W7XE84_TETTS</name>
<dbReference type="KEGG" id="tet:TTHERM_000313309"/>
<dbReference type="EMBL" id="GG662498">
    <property type="protein sequence ID" value="EWS72256.1"/>
    <property type="molecule type" value="Genomic_DNA"/>
</dbReference>
<dbReference type="InParanoid" id="W7XE84"/>
<reference evidence="2" key="1">
    <citation type="journal article" date="2006" name="PLoS Biol.">
        <title>Macronuclear genome sequence of the ciliate Tetrahymena thermophila, a model eukaryote.</title>
        <authorList>
            <person name="Eisen J.A."/>
            <person name="Coyne R.S."/>
            <person name="Wu M."/>
            <person name="Wu D."/>
            <person name="Thiagarajan M."/>
            <person name="Wortman J.R."/>
            <person name="Badger J.H."/>
            <person name="Ren Q."/>
            <person name="Amedeo P."/>
            <person name="Jones K.M."/>
            <person name="Tallon L.J."/>
            <person name="Delcher A.L."/>
            <person name="Salzberg S.L."/>
            <person name="Silva J.C."/>
            <person name="Haas B.J."/>
            <person name="Majoros W.H."/>
            <person name="Farzad M."/>
            <person name="Carlton J.M."/>
            <person name="Smith R.K. Jr."/>
            <person name="Garg J."/>
            <person name="Pearlman R.E."/>
            <person name="Karrer K.M."/>
            <person name="Sun L."/>
            <person name="Manning G."/>
            <person name="Elde N.C."/>
            <person name="Turkewitz A.P."/>
            <person name="Asai D.J."/>
            <person name="Wilkes D.E."/>
            <person name="Wang Y."/>
            <person name="Cai H."/>
            <person name="Collins K."/>
            <person name="Stewart B.A."/>
            <person name="Lee S.R."/>
            <person name="Wilamowska K."/>
            <person name="Weinberg Z."/>
            <person name="Ruzzo W.L."/>
            <person name="Wloga D."/>
            <person name="Gaertig J."/>
            <person name="Frankel J."/>
            <person name="Tsao C.-C."/>
            <person name="Gorovsky M.A."/>
            <person name="Keeling P.J."/>
            <person name="Waller R.F."/>
            <person name="Patron N.J."/>
            <person name="Cherry J.M."/>
            <person name="Stover N.A."/>
            <person name="Krieger C.J."/>
            <person name="del Toro C."/>
            <person name="Ryder H.F."/>
            <person name="Williamson S.C."/>
            <person name="Barbeau R.A."/>
            <person name="Hamilton E.P."/>
            <person name="Orias E."/>
        </authorList>
    </citation>
    <scope>NUCLEOTIDE SEQUENCE [LARGE SCALE GENOMIC DNA]</scope>
    <source>
        <strain evidence="2">SB210</strain>
    </source>
</reference>
<evidence type="ECO:0000313" key="2">
    <source>
        <dbReference type="Proteomes" id="UP000009168"/>
    </source>
</evidence>
<sequence length="258" mass="30725">MNLVVRLIHNQKLIQYHQLCLIKRQEIKSFFNYLVKTFILSQRVNQAFKSQQTANLDRDFNLSQSSQQSFILRQIKFSMGNICSGCQRDKEDSKSAEPYRYEKNLPISLYIEKQRTHYTDSVSKRYSRAYLDQLEDSNNDRTFKIQQTDGVQEFWKKNKKKIKGFNTTIRPSTTYQIDGRLALKYLNSNSDRFESQYYETDVQKLHQAATIIQRWFKNYKKNQMNFTNLINSCSNLNQINRTQDSYSFNTIDVTVRQS</sequence>
<dbReference type="RefSeq" id="XP_012655196.1">
    <property type="nucleotide sequence ID" value="XM_012799742.1"/>
</dbReference>
<gene>
    <name evidence="1" type="ORF">TTHERM_000313309</name>
</gene>
<dbReference type="AlphaFoldDB" id="W7XE84"/>
<protein>
    <submittedName>
        <fullName evidence="1">Ras family protein</fullName>
    </submittedName>
</protein>
<organism evidence="1 2">
    <name type="scientific">Tetrahymena thermophila (strain SB210)</name>
    <dbReference type="NCBI Taxonomy" id="312017"/>
    <lineage>
        <taxon>Eukaryota</taxon>
        <taxon>Sar</taxon>
        <taxon>Alveolata</taxon>
        <taxon>Ciliophora</taxon>
        <taxon>Intramacronucleata</taxon>
        <taxon>Oligohymenophorea</taxon>
        <taxon>Hymenostomatida</taxon>
        <taxon>Tetrahymenina</taxon>
        <taxon>Tetrahymenidae</taxon>
        <taxon>Tetrahymena</taxon>
    </lineage>
</organism>
<evidence type="ECO:0000313" key="1">
    <source>
        <dbReference type="EMBL" id="EWS72256.1"/>
    </source>
</evidence>
<dbReference type="CDD" id="cd23767">
    <property type="entry name" value="IQCD"/>
    <property type="match status" value="1"/>
</dbReference>
<proteinExistence type="predicted"/>
<dbReference type="Proteomes" id="UP000009168">
    <property type="component" value="Unassembled WGS sequence"/>
</dbReference>
<dbReference type="GeneID" id="24438382"/>
<keyword evidence="2" id="KW-1185">Reference proteome</keyword>